<keyword evidence="4 5" id="KW-0472">Membrane</keyword>
<feature type="transmembrane region" description="Helical" evidence="5">
    <location>
        <begin position="20"/>
        <end position="39"/>
    </location>
</feature>
<evidence type="ECO:0008006" key="8">
    <source>
        <dbReference type="Google" id="ProtNLM"/>
    </source>
</evidence>
<evidence type="ECO:0000313" key="7">
    <source>
        <dbReference type="Proteomes" id="UP001456524"/>
    </source>
</evidence>
<evidence type="ECO:0000256" key="5">
    <source>
        <dbReference type="SAM" id="Phobius"/>
    </source>
</evidence>
<feature type="transmembrane region" description="Helical" evidence="5">
    <location>
        <begin position="239"/>
        <end position="261"/>
    </location>
</feature>
<comment type="caution">
    <text evidence="6">The sequence shown here is derived from an EMBL/GenBank/DDBJ whole genome shotgun (WGS) entry which is preliminary data.</text>
</comment>
<reference evidence="6 7" key="1">
    <citation type="journal article" date="2022" name="G3 (Bethesda)">
        <title>Enemy or ally: a genomic approach to elucidate the lifestyle of Phyllosticta citrichinaensis.</title>
        <authorList>
            <person name="Buijs V.A."/>
            <person name="Groenewald J.Z."/>
            <person name="Haridas S."/>
            <person name="LaButti K.M."/>
            <person name="Lipzen A."/>
            <person name="Martin F.M."/>
            <person name="Barry K."/>
            <person name="Grigoriev I.V."/>
            <person name="Crous P.W."/>
            <person name="Seidl M.F."/>
        </authorList>
    </citation>
    <scope>NUCLEOTIDE SEQUENCE [LARGE SCALE GENOMIC DNA]</scope>
    <source>
        <strain evidence="6 7">CBS 129764</strain>
    </source>
</reference>
<dbReference type="PANTHER" id="PTHR16201:SF11">
    <property type="entry name" value="PQ-LOOP REPEAT-CONTAINING PROTEIN"/>
    <property type="match status" value="1"/>
</dbReference>
<gene>
    <name evidence="6" type="ORF">IWX90DRAFT_438147</name>
</gene>
<dbReference type="PANTHER" id="PTHR16201">
    <property type="entry name" value="SEVEN TRANSMEMBRANE PROTEIN 1-RELATED"/>
    <property type="match status" value="1"/>
</dbReference>
<dbReference type="Pfam" id="PF04193">
    <property type="entry name" value="PQ-loop"/>
    <property type="match status" value="2"/>
</dbReference>
<evidence type="ECO:0000256" key="3">
    <source>
        <dbReference type="ARBA" id="ARBA00022989"/>
    </source>
</evidence>
<sequence>MESWEAISDDCKPLAHPNLGNFGLSIFILLGILVSYLPQHAKIIIRRSSEGLSPWFVLLGTTSGTCAIANILVLPRSRSDIGCCSEIGGFPCAAALLGIAQVGAQWSCFFLIMLLFLVFFPRDQTTTVESDEDDHQSPYTIRQALGVVALSIAHFFVVFLVSVILLARFPGKLQLWANILGVMATCLASIQYIPQIWTTWRLQHVYSLSIPMMLIQTPGSFVFATSLAVRLGASGWSAWGVYIVTGCLQGVLLGMGIWFWYRDRKEQKDATEDGVGSMIPTWSNTTLTLYRITQQMNRRRCFRMTEDTIYFRLQRCWLGNCRAINPSFRRCIEGARESMHFAFGVRIDMLISSKVDLLGCLFWVTLPKADRKYPVVKRTCKKE</sequence>
<feature type="transmembrane region" description="Helical" evidence="5">
    <location>
        <begin position="51"/>
        <end position="73"/>
    </location>
</feature>
<feature type="transmembrane region" description="Helical" evidence="5">
    <location>
        <begin position="93"/>
        <end position="120"/>
    </location>
</feature>
<dbReference type="Proteomes" id="UP001456524">
    <property type="component" value="Unassembled WGS sequence"/>
</dbReference>
<dbReference type="SMART" id="SM00679">
    <property type="entry name" value="CTNS"/>
    <property type="match status" value="2"/>
</dbReference>
<dbReference type="EMBL" id="JBBWUH010000007">
    <property type="protein sequence ID" value="KAK8161601.1"/>
    <property type="molecule type" value="Genomic_DNA"/>
</dbReference>
<evidence type="ECO:0000313" key="6">
    <source>
        <dbReference type="EMBL" id="KAK8161601.1"/>
    </source>
</evidence>
<keyword evidence="7" id="KW-1185">Reference proteome</keyword>
<accession>A0ABR1XNH5</accession>
<feature type="transmembrane region" description="Helical" evidence="5">
    <location>
        <begin position="144"/>
        <end position="167"/>
    </location>
</feature>
<feature type="transmembrane region" description="Helical" evidence="5">
    <location>
        <begin position="205"/>
        <end position="227"/>
    </location>
</feature>
<evidence type="ECO:0000256" key="2">
    <source>
        <dbReference type="ARBA" id="ARBA00022692"/>
    </source>
</evidence>
<evidence type="ECO:0000256" key="4">
    <source>
        <dbReference type="ARBA" id="ARBA00023136"/>
    </source>
</evidence>
<feature type="transmembrane region" description="Helical" evidence="5">
    <location>
        <begin position="173"/>
        <end position="193"/>
    </location>
</feature>
<dbReference type="InterPro" id="IPR006603">
    <property type="entry name" value="PQ-loop_rpt"/>
</dbReference>
<evidence type="ECO:0000256" key="1">
    <source>
        <dbReference type="ARBA" id="ARBA00004141"/>
    </source>
</evidence>
<dbReference type="Gene3D" id="1.20.1280.290">
    <property type="match status" value="2"/>
</dbReference>
<organism evidence="6 7">
    <name type="scientific">Phyllosticta citrichinensis</name>
    <dbReference type="NCBI Taxonomy" id="1130410"/>
    <lineage>
        <taxon>Eukaryota</taxon>
        <taxon>Fungi</taxon>
        <taxon>Dikarya</taxon>
        <taxon>Ascomycota</taxon>
        <taxon>Pezizomycotina</taxon>
        <taxon>Dothideomycetes</taxon>
        <taxon>Dothideomycetes incertae sedis</taxon>
        <taxon>Botryosphaeriales</taxon>
        <taxon>Phyllostictaceae</taxon>
        <taxon>Phyllosticta</taxon>
    </lineage>
</organism>
<dbReference type="InterPro" id="IPR051415">
    <property type="entry name" value="LAAT-1"/>
</dbReference>
<protein>
    <recommendedName>
        <fullName evidence="8">PQ loop repeat protein</fullName>
    </recommendedName>
</protein>
<proteinExistence type="predicted"/>
<comment type="subcellular location">
    <subcellularLocation>
        <location evidence="1">Membrane</location>
        <topology evidence="1">Multi-pass membrane protein</topology>
    </subcellularLocation>
</comment>
<keyword evidence="3 5" id="KW-1133">Transmembrane helix</keyword>
<name>A0ABR1XNH5_9PEZI</name>
<keyword evidence="2 5" id="KW-0812">Transmembrane</keyword>